<dbReference type="GO" id="GO:0046872">
    <property type="term" value="F:metal ion binding"/>
    <property type="evidence" value="ECO:0007669"/>
    <property type="project" value="UniProtKB-KW"/>
</dbReference>
<keyword evidence="7" id="KW-0460">Magnesium</keyword>
<dbReference type="SUPFAM" id="SSF51717">
    <property type="entry name" value="Dihydropteroate synthetase-like"/>
    <property type="match status" value="1"/>
</dbReference>
<dbReference type="GO" id="GO:0046654">
    <property type="term" value="P:tetrahydrofolate biosynthetic process"/>
    <property type="evidence" value="ECO:0007669"/>
    <property type="project" value="TreeGrafter"/>
</dbReference>
<keyword evidence="8" id="KW-0289">Folate biosynthesis</keyword>
<evidence type="ECO:0000256" key="5">
    <source>
        <dbReference type="ARBA" id="ARBA00022679"/>
    </source>
</evidence>
<dbReference type="GO" id="GO:0046656">
    <property type="term" value="P:folic acid biosynthetic process"/>
    <property type="evidence" value="ECO:0007669"/>
    <property type="project" value="UniProtKB-KW"/>
</dbReference>
<comment type="catalytic activity">
    <reaction evidence="1">
        <text>(7,8-dihydropterin-6-yl)methyl diphosphate + 4-aminobenzoate = 7,8-dihydropteroate + diphosphate</text>
        <dbReference type="Rhea" id="RHEA:19949"/>
        <dbReference type="ChEBI" id="CHEBI:17836"/>
        <dbReference type="ChEBI" id="CHEBI:17839"/>
        <dbReference type="ChEBI" id="CHEBI:33019"/>
        <dbReference type="ChEBI" id="CHEBI:72950"/>
        <dbReference type="EC" id="2.5.1.15"/>
    </reaction>
</comment>
<evidence type="ECO:0000256" key="7">
    <source>
        <dbReference type="ARBA" id="ARBA00022842"/>
    </source>
</evidence>
<dbReference type="InterPro" id="IPR011005">
    <property type="entry name" value="Dihydropteroate_synth-like_sf"/>
</dbReference>
<feature type="domain" description="Pterin-binding" evidence="9">
    <location>
        <begin position="16"/>
        <end position="260"/>
    </location>
</feature>
<dbReference type="Gene3D" id="3.20.20.20">
    <property type="entry name" value="Dihydropteroate synthase-like"/>
    <property type="match status" value="1"/>
</dbReference>
<protein>
    <recommendedName>
        <fullName evidence="4">dihydropteroate synthase</fullName>
        <ecNumber evidence="4">2.5.1.15</ecNumber>
    </recommendedName>
</protein>
<evidence type="ECO:0000256" key="8">
    <source>
        <dbReference type="ARBA" id="ARBA00022909"/>
    </source>
</evidence>
<dbReference type="PANTHER" id="PTHR20941">
    <property type="entry name" value="FOLATE SYNTHESIS PROTEINS"/>
    <property type="match status" value="1"/>
</dbReference>
<dbReference type="PANTHER" id="PTHR20941:SF1">
    <property type="entry name" value="FOLIC ACID SYNTHESIS PROTEIN FOL1"/>
    <property type="match status" value="1"/>
</dbReference>
<keyword evidence="11" id="KW-1185">Reference proteome</keyword>
<evidence type="ECO:0000256" key="2">
    <source>
        <dbReference type="ARBA" id="ARBA00001946"/>
    </source>
</evidence>
<reference evidence="10 11" key="1">
    <citation type="submission" date="2018-05" db="EMBL/GenBank/DDBJ databases">
        <title>Draft genome of Methanospirillum stamsii Pt1.</title>
        <authorList>
            <person name="Dueholm M.S."/>
            <person name="Nielsen P.H."/>
            <person name="Bakmann L.F."/>
            <person name="Otzen D.E."/>
        </authorList>
    </citation>
    <scope>NUCLEOTIDE SEQUENCE [LARGE SCALE GENOMIC DNA]</scope>
    <source>
        <strain evidence="10 11">Pt1</strain>
    </source>
</reference>
<dbReference type="PROSITE" id="PS00793">
    <property type="entry name" value="DHPS_2"/>
    <property type="match status" value="1"/>
</dbReference>
<dbReference type="InterPro" id="IPR000489">
    <property type="entry name" value="Pterin-binding_dom"/>
</dbReference>
<keyword evidence="6" id="KW-0479">Metal-binding</keyword>
<organism evidence="10 11">
    <name type="scientific">Methanospirillum stamsii</name>
    <dbReference type="NCBI Taxonomy" id="1277351"/>
    <lineage>
        <taxon>Archaea</taxon>
        <taxon>Methanobacteriati</taxon>
        <taxon>Methanobacteriota</taxon>
        <taxon>Stenosarchaea group</taxon>
        <taxon>Methanomicrobia</taxon>
        <taxon>Methanomicrobiales</taxon>
        <taxon>Methanospirillaceae</taxon>
        <taxon>Methanospirillum</taxon>
    </lineage>
</organism>
<evidence type="ECO:0000256" key="1">
    <source>
        <dbReference type="ARBA" id="ARBA00000012"/>
    </source>
</evidence>
<keyword evidence="5" id="KW-0808">Transferase</keyword>
<dbReference type="EMBL" id="QGMZ01000031">
    <property type="protein sequence ID" value="PWR71198.1"/>
    <property type="molecule type" value="Genomic_DNA"/>
</dbReference>
<comment type="cofactor">
    <cofactor evidence="2">
        <name>Mg(2+)</name>
        <dbReference type="ChEBI" id="CHEBI:18420"/>
    </cofactor>
</comment>
<dbReference type="Pfam" id="PF00809">
    <property type="entry name" value="Pterin_bind"/>
    <property type="match status" value="1"/>
</dbReference>
<accession>A0A2V2N3U4</accession>
<comment type="pathway">
    <text evidence="3">Cofactor biosynthesis; tetrahydrofolate biosynthesis; 7,8-dihydrofolate from 2-amino-4-hydroxy-6-hydroxymethyl-7,8-dihydropteridine diphosphate and 4-aminobenzoate: step 1/2.</text>
</comment>
<dbReference type="Proteomes" id="UP000245934">
    <property type="component" value="Unassembled WGS sequence"/>
</dbReference>
<dbReference type="NCBIfam" id="TIGR01496">
    <property type="entry name" value="DHPS"/>
    <property type="match status" value="1"/>
</dbReference>
<dbReference type="AlphaFoldDB" id="A0A2V2N3U4"/>
<evidence type="ECO:0000313" key="10">
    <source>
        <dbReference type="EMBL" id="PWR71198.1"/>
    </source>
</evidence>
<dbReference type="InterPro" id="IPR045031">
    <property type="entry name" value="DHP_synth-like"/>
</dbReference>
<name>A0A2V2N3U4_9EURY</name>
<comment type="caution">
    <text evidence="10">The sequence shown here is derived from an EMBL/GenBank/DDBJ whole genome shotgun (WGS) entry which is preliminary data.</text>
</comment>
<dbReference type="GO" id="GO:0004156">
    <property type="term" value="F:dihydropteroate synthase activity"/>
    <property type="evidence" value="ECO:0007669"/>
    <property type="project" value="UniProtKB-EC"/>
</dbReference>
<evidence type="ECO:0000259" key="9">
    <source>
        <dbReference type="PROSITE" id="PS50972"/>
    </source>
</evidence>
<sequence length="269" mass="29194">MRSFHVKGIHIGGHRPVLMGILNLSPESFYSGSFVPFSSIEETAEQMVSQGADILDIGARSTAPGSTPISVAEECQRIEECLSILEGSGYCISVDTMHPEVLKTALQYDISLVNDISGLLHPEMGSLVADSDLPAILMATSKIPGDALTFNGTIENVSHVIRRAAAYDITNIILDPAIGKWIPERNPQEDWELCSRFSDLKEFDFPLLAAVSRKSFIGDLTGRSTDDRLAGTLAVTTSLIEKGADVVRAHDIPETLDVINTVIHLQEFS</sequence>
<evidence type="ECO:0000313" key="11">
    <source>
        <dbReference type="Proteomes" id="UP000245934"/>
    </source>
</evidence>
<dbReference type="EC" id="2.5.1.15" evidence="4"/>
<dbReference type="OrthoDB" id="371861at2157"/>
<evidence type="ECO:0000256" key="3">
    <source>
        <dbReference type="ARBA" id="ARBA00004763"/>
    </source>
</evidence>
<dbReference type="PROSITE" id="PS50972">
    <property type="entry name" value="PTERIN_BINDING"/>
    <property type="match status" value="1"/>
</dbReference>
<evidence type="ECO:0000256" key="6">
    <source>
        <dbReference type="ARBA" id="ARBA00022723"/>
    </source>
</evidence>
<proteinExistence type="predicted"/>
<evidence type="ECO:0000256" key="4">
    <source>
        <dbReference type="ARBA" id="ARBA00012458"/>
    </source>
</evidence>
<gene>
    <name evidence="10" type="primary">folP</name>
    <name evidence="10" type="ORF">DLD82_13645</name>
</gene>
<dbReference type="GeneID" id="97609791"/>
<dbReference type="InterPro" id="IPR006390">
    <property type="entry name" value="DHP_synth_dom"/>
</dbReference>
<dbReference type="RefSeq" id="WP_109941685.1">
    <property type="nucleotide sequence ID" value="NZ_CP176366.1"/>
</dbReference>